<organism evidence="2 3">
    <name type="scientific">Parvimonas micra</name>
    <dbReference type="NCBI Taxonomy" id="33033"/>
    <lineage>
        <taxon>Bacteria</taxon>
        <taxon>Bacillati</taxon>
        <taxon>Bacillota</taxon>
        <taxon>Tissierellia</taxon>
        <taxon>Tissierellales</taxon>
        <taxon>Peptoniphilaceae</taxon>
        <taxon>Parvimonas</taxon>
    </lineage>
</organism>
<proteinExistence type="predicted"/>
<dbReference type="CDD" id="cd09756">
    <property type="entry name" value="Cas5_I-E"/>
    <property type="match status" value="1"/>
</dbReference>
<evidence type="ECO:0000256" key="1">
    <source>
        <dbReference type="ARBA" id="ARBA00023118"/>
    </source>
</evidence>
<keyword evidence="1" id="KW-0051">Antiviral defense</keyword>
<dbReference type="GO" id="GO:0003723">
    <property type="term" value="F:RNA binding"/>
    <property type="evidence" value="ECO:0007669"/>
    <property type="project" value="InterPro"/>
</dbReference>
<sequence length="247" mass="28920">MKTILLKLSGPLQAWGVESHFETRQTDNYPSKSAIIGLIAGAIGYRREEEKILELNKLDFAVRIDQKGVILKDFQTAKMYSEKGDLKRTYVTNRYYLQDAMFIVAISNEDENLMKNIYDSLKFPYFQPFLGKRSLLLNADFLLDTTNLSAVESLKKLPWQAKKWYQKKYEKLSNQYFAEIYADAKLLPKKACHYRRDKVLSFSQKNRKYTFRAEAMEVLTFKIDEAKSDRDCNQAVDEHDIFGRLED</sequence>
<name>A0A9X3H929_9FIRM</name>
<dbReference type="Pfam" id="PF09704">
    <property type="entry name" value="Cas_Cas5d"/>
    <property type="match status" value="1"/>
</dbReference>
<accession>A0A9X3H929</accession>
<evidence type="ECO:0000313" key="2">
    <source>
        <dbReference type="EMBL" id="MCZ7406973.1"/>
    </source>
</evidence>
<evidence type="ECO:0000313" key="3">
    <source>
        <dbReference type="Proteomes" id="UP001141458"/>
    </source>
</evidence>
<comment type="caution">
    <text evidence="2">The sequence shown here is derived from an EMBL/GenBank/DDBJ whole genome shotgun (WGS) entry which is preliminary data.</text>
</comment>
<dbReference type="NCBIfam" id="TIGR01868">
    <property type="entry name" value="casD_Cas5e"/>
    <property type="match status" value="1"/>
</dbReference>
<gene>
    <name evidence="2" type="primary">cas5e</name>
    <name evidence="2" type="ORF">NND69_01115</name>
</gene>
<dbReference type="GO" id="GO:0043571">
    <property type="term" value="P:maintenance of CRISPR repeat elements"/>
    <property type="evidence" value="ECO:0007669"/>
    <property type="project" value="InterPro"/>
</dbReference>
<dbReference type="InterPro" id="IPR010147">
    <property type="entry name" value="CRISPR-assoc_prot_CasD"/>
</dbReference>
<dbReference type="NCBIfam" id="TIGR02593">
    <property type="entry name" value="CRISPR_cas5"/>
    <property type="match status" value="1"/>
</dbReference>
<dbReference type="InterPro" id="IPR021124">
    <property type="entry name" value="CRISPR-assoc_prot_Cas5"/>
</dbReference>
<dbReference type="EMBL" id="JANDZV010000001">
    <property type="protein sequence ID" value="MCZ7406973.1"/>
    <property type="molecule type" value="Genomic_DNA"/>
</dbReference>
<protein>
    <submittedName>
        <fullName evidence="2">Type I-E CRISPR-associated protein Cas5/CasD</fullName>
    </submittedName>
</protein>
<reference evidence="2" key="1">
    <citation type="submission" date="2022-07" db="EMBL/GenBank/DDBJ databases">
        <title>Parvimonas micra travels from the subgingival sulcus of the human oral cavity to the colorectal adenocarcinoma.</title>
        <authorList>
            <person name="Conde-Perez K."/>
            <person name="Buetas E."/>
            <person name="Aja-Macaya P."/>
            <person name="Martin-De Arribas E."/>
            <person name="Iglesias-Corras I."/>
            <person name="Trigo-Tasende N."/>
            <person name="Nasser-Ali M."/>
            <person name="Estevez L.S."/>
            <person name="Rumbo-Feal S."/>
            <person name="Otero-Alen B."/>
            <person name="Noguera J.F."/>
            <person name="Concha A."/>
            <person name="Pardinas-Lopez S."/>
            <person name="Carda-Dieguez M."/>
            <person name="Gomez-Randulfe I."/>
            <person name="Martinez-Lago N."/>
            <person name="Ladra S."/>
            <person name="Aparicio L.A."/>
            <person name="Bou G."/>
            <person name="Mira A."/>
            <person name="Vallejo J.A."/>
            <person name="Poza M."/>
        </authorList>
    </citation>
    <scope>NUCLEOTIDE SEQUENCE</scope>
    <source>
        <strain evidence="2">PM79KC-AC-4</strain>
    </source>
</reference>
<dbReference type="AlphaFoldDB" id="A0A9X3H929"/>
<dbReference type="Gene3D" id="3.30.70.2660">
    <property type="match status" value="1"/>
</dbReference>
<dbReference type="Proteomes" id="UP001141458">
    <property type="component" value="Unassembled WGS sequence"/>
</dbReference>
<dbReference type="GO" id="GO:0051607">
    <property type="term" value="P:defense response to virus"/>
    <property type="evidence" value="ECO:0007669"/>
    <property type="project" value="UniProtKB-KW"/>
</dbReference>
<dbReference type="InterPro" id="IPR013422">
    <property type="entry name" value="CRISPR-assoc_prot_Cas5_N"/>
</dbReference>
<dbReference type="RefSeq" id="WP_269720379.1">
    <property type="nucleotide sequence ID" value="NZ_CP101408.1"/>
</dbReference>